<dbReference type="SUPFAM" id="SSF47473">
    <property type="entry name" value="EF-hand"/>
    <property type="match status" value="1"/>
</dbReference>
<dbReference type="GeneID" id="116189455"/>
<keyword evidence="2" id="KW-1185">Reference proteome</keyword>
<dbReference type="InterPro" id="IPR011992">
    <property type="entry name" value="EF-hand-dom_pair"/>
</dbReference>
<dbReference type="PANTHER" id="PTHR10891">
    <property type="entry name" value="EF-HAND CALCIUM-BINDING DOMAIN CONTAINING PROTEIN"/>
    <property type="match status" value="1"/>
</dbReference>
<dbReference type="PROSITE" id="PS00018">
    <property type="entry name" value="EF_HAND_1"/>
    <property type="match status" value="4"/>
</dbReference>
<dbReference type="EMBL" id="PGOL01000073">
    <property type="protein sequence ID" value="PKI77817.1"/>
    <property type="molecule type" value="Genomic_DNA"/>
</dbReference>
<dbReference type="CDD" id="cd00051">
    <property type="entry name" value="EFh"/>
    <property type="match status" value="2"/>
</dbReference>
<dbReference type="PROSITE" id="PS50222">
    <property type="entry name" value="EF_HAND_2"/>
    <property type="match status" value="4"/>
</dbReference>
<protein>
    <submittedName>
        <fullName evidence="1">Uncharacterized protein</fullName>
    </submittedName>
</protein>
<dbReference type="STRING" id="22663.A0A2I0LAV8"/>
<comment type="caution">
    <text evidence="1">The sequence shown here is derived from an EMBL/GenBank/DDBJ whole genome shotgun (WGS) entry which is preliminary data.</text>
</comment>
<dbReference type="Proteomes" id="UP000233551">
    <property type="component" value="Unassembled WGS sequence"/>
</dbReference>
<reference evidence="1 2" key="1">
    <citation type="submission" date="2017-11" db="EMBL/GenBank/DDBJ databases">
        <title>De-novo sequencing of pomegranate (Punica granatum L.) genome.</title>
        <authorList>
            <person name="Akparov Z."/>
            <person name="Amiraslanov A."/>
            <person name="Hajiyeva S."/>
            <person name="Abbasov M."/>
            <person name="Kaur K."/>
            <person name="Hamwieh A."/>
            <person name="Solovyev V."/>
            <person name="Salamov A."/>
            <person name="Braich B."/>
            <person name="Kosarev P."/>
            <person name="Mahmoud A."/>
            <person name="Hajiyev E."/>
            <person name="Babayeva S."/>
            <person name="Izzatullayeva V."/>
            <person name="Mammadov A."/>
            <person name="Mammadov A."/>
            <person name="Sharifova S."/>
            <person name="Ojaghi J."/>
            <person name="Eynullazada K."/>
            <person name="Bayramov B."/>
            <person name="Abdulazimova A."/>
            <person name="Shahmuradov I."/>
        </authorList>
    </citation>
    <scope>NUCLEOTIDE SEQUENCE [LARGE SCALE GENOMIC DNA]</scope>
    <source>
        <strain evidence="2">cv. AG2017</strain>
        <tissue evidence="1">Leaf</tissue>
    </source>
</reference>
<gene>
    <name evidence="1" type="ORF">CRG98_001781</name>
</gene>
<dbReference type="SMART" id="SM00054">
    <property type="entry name" value="EFh"/>
    <property type="match status" value="4"/>
</dbReference>
<dbReference type="Gene3D" id="1.10.238.10">
    <property type="entry name" value="EF-hand"/>
    <property type="match status" value="2"/>
</dbReference>
<dbReference type="GO" id="GO:0005509">
    <property type="term" value="F:calcium ion binding"/>
    <property type="evidence" value="ECO:0007669"/>
    <property type="project" value="InterPro"/>
</dbReference>
<name>A0A2I0LAV8_PUNGR</name>
<dbReference type="FunFam" id="1.10.238.10:FF:000001">
    <property type="entry name" value="Calmodulin 1"/>
    <property type="match status" value="1"/>
</dbReference>
<dbReference type="InterPro" id="IPR002048">
    <property type="entry name" value="EF_hand_dom"/>
</dbReference>
<dbReference type="InterPro" id="IPR018247">
    <property type="entry name" value="EF_Hand_1_Ca_BS"/>
</dbReference>
<accession>A0A2I0LAV8</accession>
<evidence type="ECO:0000313" key="2">
    <source>
        <dbReference type="Proteomes" id="UP000233551"/>
    </source>
</evidence>
<dbReference type="AlphaFoldDB" id="A0A2I0LAV8"/>
<proteinExistence type="predicted"/>
<sequence>MAEAAANSPSSPQRLQRMTDPELEKVFAQFDADGDGKISLSELSQVLSALGSKSSSADLRLAMEEIDSDRDGFISLSEFAALCRSSSSSSSSSSTNEADLRDAFCLYDQDRNGLISVSELHKVMTRLNMKCSLEDCERMVKSVDSDGDGNVNFEEFKKMMTATINK</sequence>
<dbReference type="InterPro" id="IPR039647">
    <property type="entry name" value="EF_hand_pair_protein_CML-like"/>
</dbReference>
<dbReference type="OrthoDB" id="26525at2759"/>
<organism evidence="1 2">
    <name type="scientific">Punica granatum</name>
    <name type="common">Pomegranate</name>
    <dbReference type="NCBI Taxonomy" id="22663"/>
    <lineage>
        <taxon>Eukaryota</taxon>
        <taxon>Viridiplantae</taxon>
        <taxon>Streptophyta</taxon>
        <taxon>Embryophyta</taxon>
        <taxon>Tracheophyta</taxon>
        <taxon>Spermatophyta</taxon>
        <taxon>Magnoliopsida</taxon>
        <taxon>eudicotyledons</taxon>
        <taxon>Gunneridae</taxon>
        <taxon>Pentapetalae</taxon>
        <taxon>rosids</taxon>
        <taxon>malvids</taxon>
        <taxon>Myrtales</taxon>
        <taxon>Lythraceae</taxon>
        <taxon>Punica</taxon>
    </lineage>
</organism>
<dbReference type="Pfam" id="PF13499">
    <property type="entry name" value="EF-hand_7"/>
    <property type="match status" value="2"/>
</dbReference>
<evidence type="ECO:0000313" key="1">
    <source>
        <dbReference type="EMBL" id="PKI77817.1"/>
    </source>
</evidence>